<protein>
    <submittedName>
        <fullName evidence="2">Uncharacterized protein</fullName>
    </submittedName>
</protein>
<gene>
    <name evidence="2" type="primary">Cnig_chr_X.g24599</name>
    <name evidence="2" type="ORF">B9Z55_024599</name>
</gene>
<name>A0A2G5SV05_9PELO</name>
<evidence type="ECO:0000313" key="3">
    <source>
        <dbReference type="Proteomes" id="UP000230233"/>
    </source>
</evidence>
<keyword evidence="1" id="KW-0472">Membrane</keyword>
<dbReference type="AlphaFoldDB" id="A0A2G5SV05"/>
<keyword evidence="1" id="KW-0812">Transmembrane</keyword>
<keyword evidence="3" id="KW-1185">Reference proteome</keyword>
<comment type="caution">
    <text evidence="2">The sequence shown here is derived from an EMBL/GenBank/DDBJ whole genome shotgun (WGS) entry which is preliminary data.</text>
</comment>
<organism evidence="2 3">
    <name type="scientific">Caenorhabditis nigoni</name>
    <dbReference type="NCBI Taxonomy" id="1611254"/>
    <lineage>
        <taxon>Eukaryota</taxon>
        <taxon>Metazoa</taxon>
        <taxon>Ecdysozoa</taxon>
        <taxon>Nematoda</taxon>
        <taxon>Chromadorea</taxon>
        <taxon>Rhabditida</taxon>
        <taxon>Rhabditina</taxon>
        <taxon>Rhabditomorpha</taxon>
        <taxon>Rhabditoidea</taxon>
        <taxon>Rhabditidae</taxon>
        <taxon>Peloderinae</taxon>
        <taxon>Caenorhabditis</taxon>
    </lineage>
</organism>
<proteinExistence type="predicted"/>
<accession>A0A2G5SV05</accession>
<evidence type="ECO:0000313" key="2">
    <source>
        <dbReference type="EMBL" id="PIC18850.1"/>
    </source>
</evidence>
<reference evidence="3" key="1">
    <citation type="submission" date="2017-10" db="EMBL/GenBank/DDBJ databases">
        <title>Rapid genome shrinkage in a self-fertile nematode reveals novel sperm competition proteins.</title>
        <authorList>
            <person name="Yin D."/>
            <person name="Schwarz E.M."/>
            <person name="Thomas C.G."/>
            <person name="Felde R.L."/>
            <person name="Korf I.F."/>
            <person name="Cutter A.D."/>
            <person name="Schartner C.M."/>
            <person name="Ralston E.J."/>
            <person name="Meyer B.J."/>
            <person name="Haag E.S."/>
        </authorList>
    </citation>
    <scope>NUCLEOTIDE SEQUENCE [LARGE SCALE GENOMIC DNA]</scope>
    <source>
        <strain evidence="3">JU1422</strain>
    </source>
</reference>
<dbReference type="Proteomes" id="UP000230233">
    <property type="component" value="Chromosome X"/>
</dbReference>
<dbReference type="EMBL" id="PDUG01000006">
    <property type="protein sequence ID" value="PIC18850.1"/>
    <property type="molecule type" value="Genomic_DNA"/>
</dbReference>
<sequence>MTPRVIRHLFWREVLFRRLLEIWSCLGGDKSAEAIDQMTKKRARTLVSMSTVLYNPRMLLIFSFFLSRISNSVSFS</sequence>
<evidence type="ECO:0000256" key="1">
    <source>
        <dbReference type="SAM" id="Phobius"/>
    </source>
</evidence>
<keyword evidence="1" id="KW-1133">Transmembrane helix</keyword>
<feature type="transmembrane region" description="Helical" evidence="1">
    <location>
        <begin position="46"/>
        <end position="66"/>
    </location>
</feature>